<evidence type="ECO:0000313" key="1">
    <source>
        <dbReference type="EMBL" id="SHH37073.1"/>
    </source>
</evidence>
<protein>
    <recommendedName>
        <fullName evidence="3">Acetyltransferase (GNAT) family protein</fullName>
    </recommendedName>
</protein>
<dbReference type="SUPFAM" id="SSF55729">
    <property type="entry name" value="Acyl-CoA N-acyltransferases (Nat)"/>
    <property type="match status" value="1"/>
</dbReference>
<reference evidence="1 2" key="1">
    <citation type="submission" date="2016-11" db="EMBL/GenBank/DDBJ databases">
        <authorList>
            <person name="Jaros S."/>
            <person name="Januszkiewicz K."/>
            <person name="Wedrychowicz H."/>
        </authorList>
    </citation>
    <scope>NUCLEOTIDE SEQUENCE [LARGE SCALE GENOMIC DNA]</scope>
    <source>
        <strain evidence="1 2">DSM 3089</strain>
    </source>
</reference>
<dbReference type="STRING" id="1121306.SAMN02745196_00144"/>
<organism evidence="1 2">
    <name type="scientific">Clostridium collagenovorans DSM 3089</name>
    <dbReference type="NCBI Taxonomy" id="1121306"/>
    <lineage>
        <taxon>Bacteria</taxon>
        <taxon>Bacillati</taxon>
        <taxon>Bacillota</taxon>
        <taxon>Clostridia</taxon>
        <taxon>Eubacteriales</taxon>
        <taxon>Clostridiaceae</taxon>
        <taxon>Clostridium</taxon>
    </lineage>
</organism>
<keyword evidence="2" id="KW-1185">Reference proteome</keyword>
<dbReference type="Proteomes" id="UP000184526">
    <property type="component" value="Unassembled WGS sequence"/>
</dbReference>
<proteinExistence type="predicted"/>
<evidence type="ECO:0000313" key="2">
    <source>
        <dbReference type="Proteomes" id="UP000184526"/>
    </source>
</evidence>
<dbReference type="EMBL" id="FQXP01000003">
    <property type="protein sequence ID" value="SHH37073.1"/>
    <property type="molecule type" value="Genomic_DNA"/>
</dbReference>
<evidence type="ECO:0008006" key="3">
    <source>
        <dbReference type="Google" id="ProtNLM"/>
    </source>
</evidence>
<dbReference type="InterPro" id="IPR016181">
    <property type="entry name" value="Acyl_CoA_acyltransferase"/>
</dbReference>
<accession>A0A1M5SGQ2</accession>
<sequence length="71" mass="7908">MVSFEAVACLMEHRKKGISKAMILHELKAAENLGAEVSTVFTLCPEKFSSPNRLYSGVGFKLVGNMFTWKK</sequence>
<gene>
    <name evidence="1" type="ORF">SAMN02745196_00144</name>
</gene>
<dbReference type="Gene3D" id="3.40.630.30">
    <property type="match status" value="1"/>
</dbReference>
<dbReference type="AlphaFoldDB" id="A0A1M5SGQ2"/>
<name>A0A1M5SGQ2_9CLOT</name>